<feature type="compositionally biased region" description="Acidic residues" evidence="1">
    <location>
        <begin position="61"/>
        <end position="72"/>
    </location>
</feature>
<protein>
    <submittedName>
        <fullName evidence="2">Uncharacterized protein</fullName>
    </submittedName>
</protein>
<evidence type="ECO:0000313" key="2">
    <source>
        <dbReference type="EMBL" id="TEA15889.1"/>
    </source>
</evidence>
<reference evidence="2 3" key="1">
    <citation type="submission" date="2018-11" db="EMBL/GenBank/DDBJ databases">
        <title>Genome sequence and assembly of Colletotrichum sidae.</title>
        <authorList>
            <person name="Gan P."/>
            <person name="Shirasu K."/>
        </authorList>
    </citation>
    <scope>NUCLEOTIDE SEQUENCE [LARGE SCALE GENOMIC DNA]</scope>
    <source>
        <strain evidence="2 3">CBS 518.97</strain>
    </source>
</reference>
<keyword evidence="3" id="KW-1185">Reference proteome</keyword>
<feature type="compositionally biased region" description="Basic and acidic residues" evidence="1">
    <location>
        <begin position="44"/>
        <end position="59"/>
    </location>
</feature>
<evidence type="ECO:0000256" key="1">
    <source>
        <dbReference type="SAM" id="MobiDB-lite"/>
    </source>
</evidence>
<dbReference type="EMBL" id="QAPF01000122">
    <property type="protein sequence ID" value="TEA15889.1"/>
    <property type="molecule type" value="Genomic_DNA"/>
</dbReference>
<feature type="region of interest" description="Disordered" evidence="1">
    <location>
        <begin position="44"/>
        <end position="72"/>
    </location>
</feature>
<organism evidence="2 3">
    <name type="scientific">Colletotrichum sidae</name>
    <dbReference type="NCBI Taxonomy" id="1347389"/>
    <lineage>
        <taxon>Eukaryota</taxon>
        <taxon>Fungi</taxon>
        <taxon>Dikarya</taxon>
        <taxon>Ascomycota</taxon>
        <taxon>Pezizomycotina</taxon>
        <taxon>Sordariomycetes</taxon>
        <taxon>Hypocreomycetidae</taxon>
        <taxon>Glomerellales</taxon>
        <taxon>Glomerellaceae</taxon>
        <taxon>Colletotrichum</taxon>
        <taxon>Colletotrichum orbiculare species complex</taxon>
    </lineage>
</organism>
<dbReference type="AlphaFoldDB" id="A0A4R8TF55"/>
<sequence>MYAEVHAQAWAEFPKVAGGDDKEAFEQFKRPLGKAWAQFSDTIKTDADKNRLEHHKMDNPDWAEEEEWSEEE</sequence>
<accession>A0A4R8TF55</accession>
<evidence type="ECO:0000313" key="3">
    <source>
        <dbReference type="Proteomes" id="UP000295604"/>
    </source>
</evidence>
<proteinExistence type="predicted"/>
<comment type="caution">
    <text evidence="2">The sequence shown here is derived from an EMBL/GenBank/DDBJ whole genome shotgun (WGS) entry which is preliminary data.</text>
</comment>
<gene>
    <name evidence="2" type="ORF">C8034_v001517</name>
</gene>
<name>A0A4R8TF55_9PEZI</name>
<dbReference type="Proteomes" id="UP000295604">
    <property type="component" value="Unassembled WGS sequence"/>
</dbReference>